<organism evidence="1 2">
    <name type="scientific">Electrophorus voltai</name>
    <dbReference type="NCBI Taxonomy" id="2609070"/>
    <lineage>
        <taxon>Eukaryota</taxon>
        <taxon>Metazoa</taxon>
        <taxon>Chordata</taxon>
        <taxon>Craniata</taxon>
        <taxon>Vertebrata</taxon>
        <taxon>Euteleostomi</taxon>
        <taxon>Actinopterygii</taxon>
        <taxon>Neopterygii</taxon>
        <taxon>Teleostei</taxon>
        <taxon>Ostariophysi</taxon>
        <taxon>Gymnotiformes</taxon>
        <taxon>Gymnotoidei</taxon>
        <taxon>Gymnotidae</taxon>
        <taxon>Electrophorus</taxon>
    </lineage>
</organism>
<name>A0AAD8Z6W2_9TELE</name>
<dbReference type="EMBL" id="JAROKS010000018">
    <property type="protein sequence ID" value="KAK1793664.1"/>
    <property type="molecule type" value="Genomic_DNA"/>
</dbReference>
<proteinExistence type="predicted"/>
<protein>
    <submittedName>
        <fullName evidence="1">Uncharacterized protein</fullName>
    </submittedName>
</protein>
<feature type="non-terminal residue" evidence="1">
    <location>
        <position position="1"/>
    </location>
</feature>
<accession>A0AAD8Z6W2</accession>
<sequence>METSMETIFCPGSKMNVDLEHDWMLVTLVIGGNDLCQYCQYEAM</sequence>
<reference evidence="1" key="1">
    <citation type="submission" date="2023-03" db="EMBL/GenBank/DDBJ databases">
        <title>Electrophorus voltai genome.</title>
        <authorList>
            <person name="Bian C."/>
        </authorList>
    </citation>
    <scope>NUCLEOTIDE SEQUENCE</scope>
    <source>
        <strain evidence="1">CB-2022</strain>
        <tissue evidence="1">Muscle</tissue>
    </source>
</reference>
<keyword evidence="2" id="KW-1185">Reference proteome</keyword>
<gene>
    <name evidence="1" type="ORF">P4O66_012023</name>
</gene>
<evidence type="ECO:0000313" key="2">
    <source>
        <dbReference type="Proteomes" id="UP001239994"/>
    </source>
</evidence>
<dbReference type="AlphaFoldDB" id="A0AAD8Z6W2"/>
<evidence type="ECO:0000313" key="1">
    <source>
        <dbReference type="EMBL" id="KAK1793664.1"/>
    </source>
</evidence>
<dbReference type="Proteomes" id="UP001239994">
    <property type="component" value="Unassembled WGS sequence"/>
</dbReference>
<comment type="caution">
    <text evidence="1">The sequence shown here is derived from an EMBL/GenBank/DDBJ whole genome shotgun (WGS) entry which is preliminary data.</text>
</comment>